<keyword evidence="5" id="KW-1185">Reference proteome</keyword>
<evidence type="ECO:0000256" key="2">
    <source>
        <dbReference type="SAM" id="MobiDB-lite"/>
    </source>
</evidence>
<feature type="region of interest" description="Disordered" evidence="2">
    <location>
        <begin position="346"/>
        <end position="369"/>
    </location>
</feature>
<reference evidence="4" key="1">
    <citation type="journal article" date="2020" name="Stud. Mycol.">
        <title>101 Dothideomycetes genomes: a test case for predicting lifestyles and emergence of pathogens.</title>
        <authorList>
            <person name="Haridas S."/>
            <person name="Albert R."/>
            <person name="Binder M."/>
            <person name="Bloem J."/>
            <person name="Labutti K."/>
            <person name="Salamov A."/>
            <person name="Andreopoulos B."/>
            <person name="Baker S."/>
            <person name="Barry K."/>
            <person name="Bills G."/>
            <person name="Bluhm B."/>
            <person name="Cannon C."/>
            <person name="Castanera R."/>
            <person name="Culley D."/>
            <person name="Daum C."/>
            <person name="Ezra D."/>
            <person name="Gonzalez J."/>
            <person name="Henrissat B."/>
            <person name="Kuo A."/>
            <person name="Liang C."/>
            <person name="Lipzen A."/>
            <person name="Lutzoni F."/>
            <person name="Magnuson J."/>
            <person name="Mondo S."/>
            <person name="Nolan M."/>
            <person name="Ohm R."/>
            <person name="Pangilinan J."/>
            <person name="Park H.-J."/>
            <person name="Ramirez L."/>
            <person name="Alfaro M."/>
            <person name="Sun H."/>
            <person name="Tritt A."/>
            <person name="Yoshinaga Y."/>
            <person name="Zwiers L.-H."/>
            <person name="Turgeon B."/>
            <person name="Goodwin S."/>
            <person name="Spatafora J."/>
            <person name="Crous P."/>
            <person name="Grigoriev I."/>
        </authorList>
    </citation>
    <scope>NUCLEOTIDE SEQUENCE</scope>
    <source>
        <strain evidence="4">CBS 122681</strain>
    </source>
</reference>
<proteinExistence type="predicted"/>
<feature type="region of interest" description="Disordered" evidence="2">
    <location>
        <begin position="53"/>
        <end position="88"/>
    </location>
</feature>
<dbReference type="Proteomes" id="UP000799324">
    <property type="component" value="Unassembled WGS sequence"/>
</dbReference>
<dbReference type="InterPro" id="IPR043198">
    <property type="entry name" value="Cyclin/Ssn8"/>
</dbReference>
<evidence type="ECO:0000256" key="1">
    <source>
        <dbReference type="ARBA" id="ARBA00023127"/>
    </source>
</evidence>
<name>A0A6A6T1X4_9PLEO</name>
<dbReference type="GO" id="GO:0016538">
    <property type="term" value="F:cyclin-dependent protein serine/threonine kinase regulator activity"/>
    <property type="evidence" value="ECO:0007669"/>
    <property type="project" value="InterPro"/>
</dbReference>
<accession>A0A6A6T1X4</accession>
<feature type="compositionally biased region" description="Low complexity" evidence="2">
    <location>
        <begin position="230"/>
        <end position="241"/>
    </location>
</feature>
<feature type="compositionally biased region" description="Polar residues" evidence="2">
    <location>
        <begin position="69"/>
        <end position="87"/>
    </location>
</feature>
<gene>
    <name evidence="4" type="ORF">K491DRAFT_694489</name>
</gene>
<feature type="compositionally biased region" description="Basic and acidic residues" evidence="2">
    <location>
        <begin position="422"/>
        <end position="431"/>
    </location>
</feature>
<dbReference type="OrthoDB" id="340962at2759"/>
<protein>
    <submittedName>
        <fullName evidence="4">Cyclin-like protein</fullName>
    </submittedName>
</protein>
<feature type="compositionally biased region" description="Low complexity" evidence="2">
    <location>
        <begin position="347"/>
        <end position="358"/>
    </location>
</feature>
<dbReference type="InterPro" id="IPR031658">
    <property type="entry name" value="Cyclin_C_2"/>
</dbReference>
<feature type="domain" description="Cyclin C-terminal" evidence="3">
    <location>
        <begin position="205"/>
        <end position="343"/>
    </location>
</feature>
<feature type="region of interest" description="Disordered" evidence="2">
    <location>
        <begin position="420"/>
        <end position="467"/>
    </location>
</feature>
<dbReference type="PANTHER" id="PTHR10026">
    <property type="entry name" value="CYCLIN"/>
    <property type="match status" value="1"/>
</dbReference>
<dbReference type="InterPro" id="IPR036915">
    <property type="entry name" value="Cyclin-like_sf"/>
</dbReference>
<evidence type="ECO:0000259" key="3">
    <source>
        <dbReference type="Pfam" id="PF16899"/>
    </source>
</evidence>
<dbReference type="SUPFAM" id="SSF47954">
    <property type="entry name" value="Cyclin-like"/>
    <property type="match status" value="2"/>
</dbReference>
<dbReference type="GO" id="GO:0006357">
    <property type="term" value="P:regulation of transcription by RNA polymerase II"/>
    <property type="evidence" value="ECO:0007669"/>
    <property type="project" value="InterPro"/>
</dbReference>
<dbReference type="CDD" id="cd20524">
    <property type="entry name" value="CYCLIN_CCNH_rpt1"/>
    <property type="match status" value="1"/>
</dbReference>
<dbReference type="Pfam" id="PF16899">
    <property type="entry name" value="Cyclin_C_2"/>
    <property type="match status" value="1"/>
</dbReference>
<evidence type="ECO:0000313" key="5">
    <source>
        <dbReference type="Proteomes" id="UP000799324"/>
    </source>
</evidence>
<feature type="compositionally biased region" description="Basic and acidic residues" evidence="2">
    <location>
        <begin position="455"/>
        <end position="467"/>
    </location>
</feature>
<feature type="compositionally biased region" description="Basic and acidic residues" evidence="2">
    <location>
        <begin position="53"/>
        <end position="65"/>
    </location>
</feature>
<dbReference type="Gene3D" id="1.10.472.10">
    <property type="entry name" value="Cyclin-like"/>
    <property type="match status" value="2"/>
</dbReference>
<feature type="region of interest" description="Disordered" evidence="2">
    <location>
        <begin position="223"/>
        <end position="264"/>
    </location>
</feature>
<evidence type="ECO:0000313" key="4">
    <source>
        <dbReference type="EMBL" id="KAF2653750.1"/>
    </source>
</evidence>
<keyword evidence="1" id="KW-0195">Cyclin</keyword>
<dbReference type="AlphaFoldDB" id="A0A6A6T1X4"/>
<sequence>MKFTEDDIYRLSSQYKNWSFTPSQLAATRLQTNIQATEHIKATIARQRAARALKADPEGISESERAGSSLDNGNATANGSGVSSGSGTPLRADKEVDCLTAAEEKKLVDIFCEKALELGKFLNFPIEVTATGIQFLRRFYLLNSPMTYFPQTISRSAMFIAAKCEDHRITAERYAESLPNTTPESILAPEYLITQALRFNFDVKHPFRGLKGGHLELMEMARGNAPAPPKSSASGPPRSASTLEQEMRRLPPPRKPHGAASNLSTASLEKRITDAYTHASHLLKTSALLTDVYLLYTPSHIWLAAHLLADDPLTTFYLGTKTPPATPLYAKILTTIRSCADMLAAHSSSSSSTRSAPHADPDPDPDEIPRLMKKLRNCRDPDRIDLVKLQEGKKRDALATAEQGADGAVRLEESKAKRRKVAREGFQKEADEFWGPALEAGKGEGEDEEGAGWDGKMEGGERGVEDKLVRQVAMRRDGG</sequence>
<dbReference type="EMBL" id="MU004376">
    <property type="protein sequence ID" value="KAF2653750.1"/>
    <property type="molecule type" value="Genomic_DNA"/>
</dbReference>
<organism evidence="4 5">
    <name type="scientific">Lophiostoma macrostomum CBS 122681</name>
    <dbReference type="NCBI Taxonomy" id="1314788"/>
    <lineage>
        <taxon>Eukaryota</taxon>
        <taxon>Fungi</taxon>
        <taxon>Dikarya</taxon>
        <taxon>Ascomycota</taxon>
        <taxon>Pezizomycotina</taxon>
        <taxon>Dothideomycetes</taxon>
        <taxon>Pleosporomycetidae</taxon>
        <taxon>Pleosporales</taxon>
        <taxon>Lophiostomataceae</taxon>
        <taxon>Lophiostoma</taxon>
    </lineage>
</organism>